<gene>
    <name evidence="1" type="ORF">VN97_g8008</name>
</gene>
<sequence>MRLNWSTVIAAIGLVNNNRGCLSEGGETRIMFGRYIMRHYSLDKHWHGLKNNSPSLHGIADLTLATTK</sequence>
<protein>
    <submittedName>
        <fullName evidence="1">Uncharacterized protein</fullName>
    </submittedName>
</protein>
<proteinExistence type="predicted"/>
<comment type="caution">
    <text evidence="1">The sequence shown here is derived from an EMBL/GenBank/DDBJ whole genome shotgun (WGS) entry which is preliminary data.</text>
</comment>
<keyword evidence="2" id="KW-1185">Reference proteome</keyword>
<dbReference type="AlphaFoldDB" id="A0AAI9TDY6"/>
<evidence type="ECO:0000313" key="1">
    <source>
        <dbReference type="EMBL" id="KAJ9485348.1"/>
    </source>
</evidence>
<name>A0AAI9TDY6_PENTH</name>
<dbReference type="EMBL" id="LACB01000271">
    <property type="protein sequence ID" value="KAJ9485348.1"/>
    <property type="molecule type" value="Genomic_DNA"/>
</dbReference>
<reference evidence="1" key="1">
    <citation type="submission" date="2015-06" db="EMBL/GenBank/DDBJ databases">
        <authorList>
            <person name="Nguyen H."/>
        </authorList>
    </citation>
    <scope>NUCLEOTIDE SEQUENCE</scope>
    <source>
        <strain evidence="1">DAOM 180753</strain>
    </source>
</reference>
<reference evidence="1" key="2">
    <citation type="journal article" date="2016" name="Fungal Biol.">
        <title>Ochratoxin A production by Penicillium thymicola.</title>
        <authorList>
            <person name="Nguyen H.D.T."/>
            <person name="McMullin D.R."/>
            <person name="Ponomareva E."/>
            <person name="Riley R."/>
            <person name="Pomraning K.R."/>
            <person name="Baker S.E."/>
            <person name="Seifert K.A."/>
        </authorList>
    </citation>
    <scope>NUCLEOTIDE SEQUENCE</scope>
    <source>
        <strain evidence="1">DAOM 180753</strain>
    </source>
</reference>
<organism evidence="1 2">
    <name type="scientific">Penicillium thymicola</name>
    <dbReference type="NCBI Taxonomy" id="293382"/>
    <lineage>
        <taxon>Eukaryota</taxon>
        <taxon>Fungi</taxon>
        <taxon>Dikarya</taxon>
        <taxon>Ascomycota</taxon>
        <taxon>Pezizomycotina</taxon>
        <taxon>Eurotiomycetes</taxon>
        <taxon>Eurotiomycetidae</taxon>
        <taxon>Eurotiales</taxon>
        <taxon>Aspergillaceae</taxon>
        <taxon>Penicillium</taxon>
    </lineage>
</organism>
<accession>A0AAI9TDY6</accession>
<evidence type="ECO:0000313" key="2">
    <source>
        <dbReference type="Proteomes" id="UP001227192"/>
    </source>
</evidence>
<dbReference type="Proteomes" id="UP001227192">
    <property type="component" value="Unassembled WGS sequence"/>
</dbReference>